<dbReference type="AlphaFoldDB" id="A0A846Z7T1"/>
<proteinExistence type="predicted"/>
<accession>A0A846Z7T1</accession>
<gene>
    <name evidence="2" type="ORF">HGB48_26630</name>
</gene>
<feature type="region of interest" description="Disordered" evidence="1">
    <location>
        <begin position="1"/>
        <end position="56"/>
    </location>
</feature>
<feature type="compositionally biased region" description="Low complexity" evidence="1">
    <location>
        <begin position="24"/>
        <end position="34"/>
    </location>
</feature>
<feature type="region of interest" description="Disordered" evidence="1">
    <location>
        <begin position="675"/>
        <end position="736"/>
    </location>
</feature>
<organism evidence="2 3">
    <name type="scientific">Actinomadura latina</name>
    <dbReference type="NCBI Taxonomy" id="163603"/>
    <lineage>
        <taxon>Bacteria</taxon>
        <taxon>Bacillati</taxon>
        <taxon>Actinomycetota</taxon>
        <taxon>Actinomycetes</taxon>
        <taxon>Streptosporangiales</taxon>
        <taxon>Thermomonosporaceae</taxon>
        <taxon>Actinomadura</taxon>
    </lineage>
</organism>
<evidence type="ECO:0000313" key="2">
    <source>
        <dbReference type="EMBL" id="NKZ07282.1"/>
    </source>
</evidence>
<reference evidence="2 3" key="1">
    <citation type="submission" date="2020-04" db="EMBL/GenBank/DDBJ databases">
        <title>MicrobeNet Type strains.</title>
        <authorList>
            <person name="Nicholson A.C."/>
        </authorList>
    </citation>
    <scope>NUCLEOTIDE SEQUENCE [LARGE SCALE GENOMIC DNA]</scope>
    <source>
        <strain evidence="2 3">ATCC BAA-277</strain>
    </source>
</reference>
<protein>
    <submittedName>
        <fullName evidence="2">TIGR03986 family CRISPR-associated RAMP protein</fullName>
    </submittedName>
</protein>
<dbReference type="InterPro" id="IPR023825">
    <property type="entry name" value="CRISPR-assoc_RAMP_BGP1436"/>
</dbReference>
<comment type="caution">
    <text evidence="2">The sequence shown here is derived from an EMBL/GenBank/DDBJ whole genome shotgun (WGS) entry which is preliminary data.</text>
</comment>
<evidence type="ECO:0000256" key="1">
    <source>
        <dbReference type="SAM" id="MobiDB-lite"/>
    </source>
</evidence>
<name>A0A846Z7T1_9ACTN</name>
<dbReference type="NCBIfam" id="TIGR03986">
    <property type="entry name" value="TIGR03986 family CRISPR-associated RAMP protein"/>
    <property type="match status" value="1"/>
</dbReference>
<dbReference type="EMBL" id="JAAXPI010000051">
    <property type="protein sequence ID" value="NKZ07282.1"/>
    <property type="molecule type" value="Genomic_DNA"/>
</dbReference>
<evidence type="ECO:0000313" key="3">
    <source>
        <dbReference type="Proteomes" id="UP000579250"/>
    </source>
</evidence>
<feature type="compositionally biased region" description="Basic and acidic residues" evidence="1">
    <location>
        <begin position="38"/>
        <end position="56"/>
    </location>
</feature>
<dbReference type="RefSeq" id="WP_067641304.1">
    <property type="nucleotide sequence ID" value="NZ_JAAXPI010000051.1"/>
</dbReference>
<dbReference type="Proteomes" id="UP000579250">
    <property type="component" value="Unassembled WGS sequence"/>
</dbReference>
<keyword evidence="3" id="KW-1185">Reference proteome</keyword>
<sequence>MTENKPPTPKMINVGNRFDRGRTQRPARTTAAPAKRPPAREQPRARNNERTETEHKESFLNPYTFVPAFSRRKATGAFADRRPDGADRLHEPNWTGTIGVRLTVQTPLLLLDTARAFNAPGAEEGHLTYPVLLRNDRPHLPATAIKGMLRSAYEAITNSRFGVFTGHEEVLGWRRVVDDARHMKPVRVSEDGRSLEFWHPVKLSCYRPKPGPKYPDGRSAEHGDHVWVKVVKGQNADEVDDIVPHQNGAPGADWEEGYAFVTGENAERKRDERVFVRRRPDTEELTGRLCRRWEALMEHHRELQKRTELQSDYAISPHREKEERRRLTPGTFCWAYKPGAHIEALYPVMVPRELALRSPAEMVPPKVEPAPSYQELSPADRVFGWVAQDEGTGTRPAAYRGRLRVADVTCVTPTGEAVVRFAGRGLPLAILAQPKPNQGRFYLSRSAAEPHRPIDPRTPKHDVHRSPDRTLRGRKAYWHHKQAAENENYWDFASSTEGDPTQQLIGDVLYREYMRPNTPPKENAIARGGATFETTDQQQRDKQNRSILGWIAKDTEFTFTIDVRDVPDVELGALLWLLDLEDDCHHRLGLGKPLGFGSVQLSLDCDRTKLHTGAQWSQYYRNLTGELPDSSPADVKDTCVKAFEAAAQKQPGFAATRLAFLAAARGRDDIPVHYPRTTPQGLQAPRTPPNPAGESFSWFTANERARNGQPVNGRGRSLPAAGDPQGRDLDVYPREN</sequence>
<feature type="compositionally biased region" description="Basic and acidic residues" evidence="1">
    <location>
        <begin position="725"/>
        <end position="736"/>
    </location>
</feature>